<reference evidence="2" key="1">
    <citation type="journal article" date="2023" name="Mol. Phylogenet. Evol.">
        <title>Genome-scale phylogeny and comparative genomics of the fungal order Sordariales.</title>
        <authorList>
            <person name="Hensen N."/>
            <person name="Bonometti L."/>
            <person name="Westerberg I."/>
            <person name="Brannstrom I.O."/>
            <person name="Guillou S."/>
            <person name="Cros-Aarteil S."/>
            <person name="Calhoun S."/>
            <person name="Haridas S."/>
            <person name="Kuo A."/>
            <person name="Mondo S."/>
            <person name="Pangilinan J."/>
            <person name="Riley R."/>
            <person name="LaButti K."/>
            <person name="Andreopoulos B."/>
            <person name="Lipzen A."/>
            <person name="Chen C."/>
            <person name="Yan M."/>
            <person name="Daum C."/>
            <person name="Ng V."/>
            <person name="Clum A."/>
            <person name="Steindorff A."/>
            <person name="Ohm R.A."/>
            <person name="Martin F."/>
            <person name="Silar P."/>
            <person name="Natvig D.O."/>
            <person name="Lalanne C."/>
            <person name="Gautier V."/>
            <person name="Ament-Velasquez S.L."/>
            <person name="Kruys A."/>
            <person name="Hutchinson M.I."/>
            <person name="Powell A.J."/>
            <person name="Barry K."/>
            <person name="Miller A.N."/>
            <person name="Grigoriev I.V."/>
            <person name="Debuchy R."/>
            <person name="Gladieux P."/>
            <person name="Hiltunen Thoren M."/>
            <person name="Johannesson H."/>
        </authorList>
    </citation>
    <scope>NUCLEOTIDE SEQUENCE</scope>
    <source>
        <strain evidence="2">CBS 958.72</strain>
    </source>
</reference>
<organism evidence="2 3">
    <name type="scientific">Lasiosphaeria ovina</name>
    <dbReference type="NCBI Taxonomy" id="92902"/>
    <lineage>
        <taxon>Eukaryota</taxon>
        <taxon>Fungi</taxon>
        <taxon>Dikarya</taxon>
        <taxon>Ascomycota</taxon>
        <taxon>Pezizomycotina</taxon>
        <taxon>Sordariomycetes</taxon>
        <taxon>Sordariomycetidae</taxon>
        <taxon>Sordariales</taxon>
        <taxon>Lasiosphaeriaceae</taxon>
        <taxon>Lasiosphaeria</taxon>
    </lineage>
</organism>
<sequence length="228" mass="26032">MRWSLVALASIATAGVVTLDSNLTESDREASLDAKPNPRFGGLEIWGSYNDIDECQMHQAIECLQEQICSRRRVPQYGKIRCTIGNAVAYLCNYQNKKSKEVAEDGSEESTWGELTCASEDMYEAWRQIRIAKTSATGWWYDRHGGRTYGFDRSCRNNECDNGWAKGSEGEQCTNIHAPAEHRNWVFDFVADTYPDFTAQYIEALPELGDPDEPVYFNPWYEGRRPKK</sequence>
<keyword evidence="1" id="KW-0732">Signal</keyword>
<comment type="caution">
    <text evidence="2">The sequence shown here is derived from an EMBL/GenBank/DDBJ whole genome shotgun (WGS) entry which is preliminary data.</text>
</comment>
<reference evidence="2" key="2">
    <citation type="submission" date="2023-06" db="EMBL/GenBank/DDBJ databases">
        <authorList>
            <consortium name="Lawrence Berkeley National Laboratory"/>
            <person name="Haridas S."/>
            <person name="Hensen N."/>
            <person name="Bonometti L."/>
            <person name="Westerberg I."/>
            <person name="Brannstrom I.O."/>
            <person name="Guillou S."/>
            <person name="Cros-Aarteil S."/>
            <person name="Calhoun S."/>
            <person name="Kuo A."/>
            <person name="Mondo S."/>
            <person name="Pangilinan J."/>
            <person name="Riley R."/>
            <person name="Labutti K."/>
            <person name="Andreopoulos B."/>
            <person name="Lipzen A."/>
            <person name="Chen C."/>
            <person name="Yanf M."/>
            <person name="Daum C."/>
            <person name="Ng V."/>
            <person name="Clum A."/>
            <person name="Steindorff A."/>
            <person name="Ohm R."/>
            <person name="Martin F."/>
            <person name="Silar P."/>
            <person name="Natvig D."/>
            <person name="Lalanne C."/>
            <person name="Gautier V."/>
            <person name="Ament-Velasquez S.L."/>
            <person name="Kruys A."/>
            <person name="Hutchinson M.I."/>
            <person name="Powell A.J."/>
            <person name="Barry K."/>
            <person name="Miller A.N."/>
            <person name="Grigoriev I.V."/>
            <person name="Debuchy R."/>
            <person name="Gladieux P."/>
            <person name="Thoren M.H."/>
            <person name="Johannesson H."/>
        </authorList>
    </citation>
    <scope>NUCLEOTIDE SEQUENCE</scope>
    <source>
        <strain evidence="2">CBS 958.72</strain>
    </source>
</reference>
<feature type="chain" id="PRO_5042076756" description="Secreted protein" evidence="1">
    <location>
        <begin position="20"/>
        <end position="228"/>
    </location>
</feature>
<evidence type="ECO:0000313" key="3">
    <source>
        <dbReference type="Proteomes" id="UP001287356"/>
    </source>
</evidence>
<name>A0AAE0NM71_9PEZI</name>
<keyword evidence="3" id="KW-1185">Reference proteome</keyword>
<protein>
    <recommendedName>
        <fullName evidence="4">Secreted protein</fullName>
    </recommendedName>
</protein>
<dbReference type="EMBL" id="JAULSN010000001">
    <property type="protein sequence ID" value="KAK3384064.1"/>
    <property type="molecule type" value="Genomic_DNA"/>
</dbReference>
<evidence type="ECO:0000313" key="2">
    <source>
        <dbReference type="EMBL" id="KAK3384064.1"/>
    </source>
</evidence>
<gene>
    <name evidence="2" type="ORF">B0T24DRAFT_715836</name>
</gene>
<evidence type="ECO:0000256" key="1">
    <source>
        <dbReference type="SAM" id="SignalP"/>
    </source>
</evidence>
<dbReference type="AlphaFoldDB" id="A0AAE0NM71"/>
<proteinExistence type="predicted"/>
<evidence type="ECO:0008006" key="4">
    <source>
        <dbReference type="Google" id="ProtNLM"/>
    </source>
</evidence>
<dbReference type="Proteomes" id="UP001287356">
    <property type="component" value="Unassembled WGS sequence"/>
</dbReference>
<feature type="signal peptide" evidence="1">
    <location>
        <begin position="1"/>
        <end position="19"/>
    </location>
</feature>
<accession>A0AAE0NM71</accession>